<gene>
    <name evidence="1" type="ORF">N7380_07075</name>
</gene>
<comment type="caution">
    <text evidence="1">The sequence shown here is derived from an EMBL/GenBank/DDBJ whole genome shotgun (WGS) entry which is preliminary data.</text>
</comment>
<name>A0AB73HW93_AQUAC</name>
<dbReference type="AlphaFoldDB" id="A0AB73HW93"/>
<accession>A0AB73HW93</accession>
<protein>
    <submittedName>
        <fullName evidence="1">Uncharacterized protein</fullName>
    </submittedName>
</protein>
<sequence>MDSHSGPLNRDYQRIHQEATLLAGRLTDLAQRASVYHHLYQDSGGRNVFPLIAAHGALWGAGYFALGMKIGTLLSARFLLDPALRQDKLRQLHAFADAFREINRQVCVEAYTAYHFSKLHGYTATAERYIEPRLLAALNRCHRAQKLGEPLPRPARRELFEAFFLWEQTAIVGPAVERALDALDWPLIRRVALRPRIAFAYFTRRRDMQFADFASTRERIEKGLRAYELAEQVGLQQVEQALRRYGVLPPAFFRDSVSYFGELRGRLLAAQPSSSAFSAS</sequence>
<proteinExistence type="predicted"/>
<evidence type="ECO:0000313" key="1">
    <source>
        <dbReference type="EMBL" id="MDH0142074.1"/>
    </source>
</evidence>
<dbReference type="RefSeq" id="WP_280000559.1">
    <property type="nucleotide sequence ID" value="NZ_JAODZF010000003.1"/>
</dbReference>
<dbReference type="EMBL" id="JAODZF010000003">
    <property type="protein sequence ID" value="MDH0142074.1"/>
    <property type="molecule type" value="Genomic_DNA"/>
</dbReference>
<evidence type="ECO:0000313" key="2">
    <source>
        <dbReference type="Proteomes" id="UP001158058"/>
    </source>
</evidence>
<dbReference type="Proteomes" id="UP001158058">
    <property type="component" value="Unassembled WGS sequence"/>
</dbReference>
<reference evidence="1" key="1">
    <citation type="submission" date="2022-09" db="EMBL/GenBank/DDBJ databases">
        <title>Intensive care unit water sources are persistently colonized with multi-drug resistant bacteria and are the site of extensive horizontal gene transfer of antibiotic resistance genes.</title>
        <authorList>
            <person name="Diorio-Toth L."/>
        </authorList>
    </citation>
    <scope>NUCLEOTIDE SEQUENCE</scope>
    <source>
        <strain evidence="1">GD04146</strain>
    </source>
</reference>
<organism evidence="1 2">
    <name type="scientific">Aquipseudomonas alcaligenes</name>
    <name type="common">Pseudomonas alcaligenes</name>
    <dbReference type="NCBI Taxonomy" id="43263"/>
    <lineage>
        <taxon>Bacteria</taxon>
        <taxon>Pseudomonadati</taxon>
        <taxon>Pseudomonadota</taxon>
        <taxon>Gammaproteobacteria</taxon>
        <taxon>Pseudomonadales</taxon>
        <taxon>Pseudomonadaceae</taxon>
        <taxon>Aquipseudomonas</taxon>
    </lineage>
</organism>